<proteinExistence type="predicted"/>
<evidence type="ECO:0000259" key="1">
    <source>
        <dbReference type="Pfam" id="PF09983"/>
    </source>
</evidence>
<accession>A0ABU5KBM5</accession>
<dbReference type="RefSeq" id="WP_322424444.1">
    <property type="nucleotide sequence ID" value="NZ_JAXQPW010000004.1"/>
</dbReference>
<comment type="caution">
    <text evidence="2">The sequence shown here is derived from an EMBL/GenBank/DDBJ whole genome shotgun (WGS) entry which is preliminary data.</text>
</comment>
<organism evidence="2 3">
    <name type="scientific">Nocardioides renjunii</name>
    <dbReference type="NCBI Taxonomy" id="3095075"/>
    <lineage>
        <taxon>Bacteria</taxon>
        <taxon>Bacillati</taxon>
        <taxon>Actinomycetota</taxon>
        <taxon>Actinomycetes</taxon>
        <taxon>Propionibacteriales</taxon>
        <taxon>Nocardioidaceae</taxon>
        <taxon>Nocardioides</taxon>
    </lineage>
</organism>
<evidence type="ECO:0000313" key="3">
    <source>
        <dbReference type="Proteomes" id="UP001291999"/>
    </source>
</evidence>
<dbReference type="Pfam" id="PF09983">
    <property type="entry name" value="JetD_C"/>
    <property type="match status" value="1"/>
</dbReference>
<evidence type="ECO:0000313" key="2">
    <source>
        <dbReference type="EMBL" id="MDZ5662358.1"/>
    </source>
</evidence>
<keyword evidence="3" id="KW-1185">Reference proteome</keyword>
<feature type="domain" description="Wadjet protein JetD C-terminal" evidence="1">
    <location>
        <begin position="101"/>
        <end position="182"/>
    </location>
</feature>
<protein>
    <submittedName>
        <fullName evidence="2">DUF2220 family protein</fullName>
    </submittedName>
</protein>
<gene>
    <name evidence="2" type="ORF">SFC79_11335</name>
</gene>
<name>A0ABU5KBM5_9ACTN</name>
<reference evidence="2 3" key="1">
    <citation type="submission" date="2023-11" db="EMBL/GenBank/DDBJ databases">
        <title>Novel species in genus Nocardioides.</title>
        <authorList>
            <person name="Zhou H."/>
        </authorList>
    </citation>
    <scope>NUCLEOTIDE SEQUENCE [LARGE SCALE GENOMIC DNA]</scope>
    <source>
        <strain evidence="2 3">S-58</strain>
    </source>
</reference>
<dbReference type="Proteomes" id="UP001291999">
    <property type="component" value="Unassembled WGS sequence"/>
</dbReference>
<dbReference type="EMBL" id="JAXQPW010000004">
    <property type="protein sequence ID" value="MDZ5662358.1"/>
    <property type="molecule type" value="Genomic_DNA"/>
</dbReference>
<sequence>MALARTVAWRPTLAWVLRARLTLGQVEQLRLVNNWLRDRGRDTDVIPLRERSLEVLGHEKALDRLLTTTVFAPDRLTLQQLRTFRTHPPLPSVQVGVGPVLLVVENDDTFHSIRTALTGAPGPVGHVAWGAGGAFEASVRSVGDLPGVERVRYFGDLDASGLRIPRNASETAVRESLPRVTPAHDLYRALVGSTARQGGQPVLTNEQSDSLVGWLEDRSLMAEAFTLLRSGVRVPQEAVSLTVLTRDRRWLTNL</sequence>
<dbReference type="InterPro" id="IPR024534">
    <property type="entry name" value="JetD_C"/>
</dbReference>